<reference evidence="4" key="2">
    <citation type="submission" date="2012-11" db="EMBL/GenBank/DDBJ databases">
        <authorList>
            <person name="Kuo A."/>
            <person name="Curtis B.A."/>
            <person name="Tanifuji G."/>
            <person name="Burki F."/>
            <person name="Gruber A."/>
            <person name="Irimia M."/>
            <person name="Maruyama S."/>
            <person name="Arias M.C."/>
            <person name="Ball S.G."/>
            <person name="Gile G.H."/>
            <person name="Hirakawa Y."/>
            <person name="Hopkins J.F."/>
            <person name="Rensing S.A."/>
            <person name="Schmutz J."/>
            <person name="Symeonidi A."/>
            <person name="Elias M."/>
            <person name="Eveleigh R.J."/>
            <person name="Herman E.K."/>
            <person name="Klute M.J."/>
            <person name="Nakayama T."/>
            <person name="Obornik M."/>
            <person name="Reyes-Prieto A."/>
            <person name="Armbrust E.V."/>
            <person name="Aves S.J."/>
            <person name="Beiko R.G."/>
            <person name="Coutinho P."/>
            <person name="Dacks J.B."/>
            <person name="Durnford D.G."/>
            <person name="Fast N.M."/>
            <person name="Green B.R."/>
            <person name="Grisdale C."/>
            <person name="Hempe F."/>
            <person name="Henrissat B."/>
            <person name="Hoppner M.P."/>
            <person name="Ishida K.-I."/>
            <person name="Kim E."/>
            <person name="Koreny L."/>
            <person name="Kroth P.G."/>
            <person name="Liu Y."/>
            <person name="Malik S.-B."/>
            <person name="Maier U.G."/>
            <person name="McRose D."/>
            <person name="Mock T."/>
            <person name="Neilson J.A."/>
            <person name="Onodera N.T."/>
            <person name="Poole A.M."/>
            <person name="Pritham E.J."/>
            <person name="Richards T.A."/>
            <person name="Rocap G."/>
            <person name="Roy S.W."/>
            <person name="Sarai C."/>
            <person name="Schaack S."/>
            <person name="Shirato S."/>
            <person name="Slamovits C.H."/>
            <person name="Spencer D.F."/>
            <person name="Suzuki S."/>
            <person name="Worden A.Z."/>
            <person name="Zauner S."/>
            <person name="Barry K."/>
            <person name="Bell C."/>
            <person name="Bharti A.K."/>
            <person name="Crow J.A."/>
            <person name="Grimwood J."/>
            <person name="Kramer R."/>
            <person name="Lindquist E."/>
            <person name="Lucas S."/>
            <person name="Salamov A."/>
            <person name="McFadden G.I."/>
            <person name="Lane C.E."/>
            <person name="Keeling P.J."/>
            <person name="Gray M.W."/>
            <person name="Grigoriev I.V."/>
            <person name="Archibald J.M."/>
        </authorList>
    </citation>
    <scope>NUCLEOTIDE SEQUENCE</scope>
    <source>
        <strain evidence="4">CCMP2712</strain>
    </source>
</reference>
<dbReference type="EMBL" id="JH993002">
    <property type="protein sequence ID" value="EKX44761.1"/>
    <property type="molecule type" value="Genomic_DNA"/>
</dbReference>
<name>L1J894_GUITC</name>
<accession>L1J894</accession>
<dbReference type="GeneID" id="17301486"/>
<keyword evidence="4" id="KW-1185">Reference proteome</keyword>
<dbReference type="HOGENOM" id="CLU_1021008_0_0_1"/>
<dbReference type="PANTHER" id="PTHR22895:SF0">
    <property type="entry name" value="ARMADILLO REPEAT-CONTAINING PROTEIN 6"/>
    <property type="match status" value="1"/>
</dbReference>
<dbReference type="SUPFAM" id="SSF48371">
    <property type="entry name" value="ARM repeat"/>
    <property type="match status" value="1"/>
</dbReference>
<dbReference type="PaxDb" id="55529-EKX44761"/>
<gene>
    <name evidence="2" type="ORF">GUITHDRAFT_139395</name>
</gene>
<dbReference type="Proteomes" id="UP000011087">
    <property type="component" value="Unassembled WGS sequence"/>
</dbReference>
<dbReference type="PANTHER" id="PTHR22895">
    <property type="entry name" value="ARMADILLO REPEAT-CONTAINING PROTEIN 6"/>
    <property type="match status" value="1"/>
</dbReference>
<evidence type="ECO:0000256" key="1">
    <source>
        <dbReference type="ARBA" id="ARBA00022737"/>
    </source>
</evidence>
<dbReference type="OrthoDB" id="3944at2759"/>
<dbReference type="KEGG" id="gtt:GUITHDRAFT_139395"/>
<keyword evidence="1" id="KW-0677">Repeat</keyword>
<sequence>MQNFRYQGTASDAAALEGIVSAMTRHQSNAHIQECLCKLLSKIAENDEQSRLWATQAGAIQAVFKVIDTHANSTFSVFRAYWALDSIMQNFRYQGTASDAAALEGIVSAMTRHQSNAHIQECLCKLLSKIAENDEQSRLWATQAGAIQAVFKVIDTHANSTFSVFRAYWALDSIMQNFRYQGTASDAAALEGIVSAMTRHQSNAHIQECLCKLLSKIAENDEQSRLWATQAGAIQAVEAKLREMREEEIDDLGWAGTRYARLRRAYSSSVLPV</sequence>
<reference evidence="2 4" key="1">
    <citation type="journal article" date="2012" name="Nature">
        <title>Algal genomes reveal evolutionary mosaicism and the fate of nucleomorphs.</title>
        <authorList>
            <consortium name="DOE Joint Genome Institute"/>
            <person name="Curtis B.A."/>
            <person name="Tanifuji G."/>
            <person name="Burki F."/>
            <person name="Gruber A."/>
            <person name="Irimia M."/>
            <person name="Maruyama S."/>
            <person name="Arias M.C."/>
            <person name="Ball S.G."/>
            <person name="Gile G.H."/>
            <person name="Hirakawa Y."/>
            <person name="Hopkins J.F."/>
            <person name="Kuo A."/>
            <person name="Rensing S.A."/>
            <person name="Schmutz J."/>
            <person name="Symeonidi A."/>
            <person name="Elias M."/>
            <person name="Eveleigh R.J."/>
            <person name="Herman E.K."/>
            <person name="Klute M.J."/>
            <person name="Nakayama T."/>
            <person name="Obornik M."/>
            <person name="Reyes-Prieto A."/>
            <person name="Armbrust E.V."/>
            <person name="Aves S.J."/>
            <person name="Beiko R.G."/>
            <person name="Coutinho P."/>
            <person name="Dacks J.B."/>
            <person name="Durnford D.G."/>
            <person name="Fast N.M."/>
            <person name="Green B.R."/>
            <person name="Grisdale C.J."/>
            <person name="Hempel F."/>
            <person name="Henrissat B."/>
            <person name="Hoppner M.P."/>
            <person name="Ishida K."/>
            <person name="Kim E."/>
            <person name="Koreny L."/>
            <person name="Kroth P.G."/>
            <person name="Liu Y."/>
            <person name="Malik S.B."/>
            <person name="Maier U.G."/>
            <person name="McRose D."/>
            <person name="Mock T."/>
            <person name="Neilson J.A."/>
            <person name="Onodera N.T."/>
            <person name="Poole A.M."/>
            <person name="Pritham E.J."/>
            <person name="Richards T.A."/>
            <person name="Rocap G."/>
            <person name="Roy S.W."/>
            <person name="Sarai C."/>
            <person name="Schaack S."/>
            <person name="Shirato S."/>
            <person name="Slamovits C.H."/>
            <person name="Spencer D.F."/>
            <person name="Suzuki S."/>
            <person name="Worden A.Z."/>
            <person name="Zauner S."/>
            <person name="Barry K."/>
            <person name="Bell C."/>
            <person name="Bharti A.K."/>
            <person name="Crow J.A."/>
            <person name="Grimwood J."/>
            <person name="Kramer R."/>
            <person name="Lindquist E."/>
            <person name="Lucas S."/>
            <person name="Salamov A."/>
            <person name="McFadden G.I."/>
            <person name="Lane C.E."/>
            <person name="Keeling P.J."/>
            <person name="Gray M.W."/>
            <person name="Grigoriev I.V."/>
            <person name="Archibald J.M."/>
        </authorList>
    </citation>
    <scope>NUCLEOTIDE SEQUENCE</scope>
    <source>
        <strain evidence="2 4">CCMP2712</strain>
    </source>
</reference>
<evidence type="ECO:0000313" key="4">
    <source>
        <dbReference type="Proteomes" id="UP000011087"/>
    </source>
</evidence>
<evidence type="ECO:0000313" key="3">
    <source>
        <dbReference type="EnsemblProtists" id="EKX44761"/>
    </source>
</evidence>
<dbReference type="EnsemblProtists" id="EKX44761">
    <property type="protein sequence ID" value="EKX44761"/>
    <property type="gene ID" value="GUITHDRAFT_139395"/>
</dbReference>
<organism evidence="2">
    <name type="scientific">Guillardia theta (strain CCMP2712)</name>
    <name type="common">Cryptophyte</name>
    <dbReference type="NCBI Taxonomy" id="905079"/>
    <lineage>
        <taxon>Eukaryota</taxon>
        <taxon>Cryptophyceae</taxon>
        <taxon>Pyrenomonadales</taxon>
        <taxon>Geminigeraceae</taxon>
        <taxon>Guillardia</taxon>
    </lineage>
</organism>
<dbReference type="RefSeq" id="XP_005831741.1">
    <property type="nucleotide sequence ID" value="XM_005831684.1"/>
</dbReference>
<reference evidence="3" key="3">
    <citation type="submission" date="2016-03" db="UniProtKB">
        <authorList>
            <consortium name="EnsemblProtists"/>
        </authorList>
    </citation>
    <scope>IDENTIFICATION</scope>
</reference>
<dbReference type="InterPro" id="IPR011989">
    <property type="entry name" value="ARM-like"/>
</dbReference>
<protein>
    <submittedName>
        <fullName evidence="2 3">Uncharacterized protein</fullName>
    </submittedName>
</protein>
<evidence type="ECO:0000313" key="2">
    <source>
        <dbReference type="EMBL" id="EKX44761.1"/>
    </source>
</evidence>
<dbReference type="Gene3D" id="1.25.10.10">
    <property type="entry name" value="Leucine-rich Repeat Variant"/>
    <property type="match status" value="1"/>
</dbReference>
<dbReference type="AlphaFoldDB" id="L1J894"/>
<dbReference type="InterPro" id="IPR016024">
    <property type="entry name" value="ARM-type_fold"/>
</dbReference>
<proteinExistence type="predicted"/>